<dbReference type="Pfam" id="PF15738">
    <property type="entry name" value="YafQ_toxin"/>
    <property type="match status" value="1"/>
</dbReference>
<dbReference type="AlphaFoldDB" id="A0A1H9QN31"/>
<dbReference type="RefSeq" id="WP_090624943.1">
    <property type="nucleotide sequence ID" value="NZ_FOFJ01000068.1"/>
</dbReference>
<dbReference type="PANTHER" id="PTHR40588:SF1">
    <property type="entry name" value="MRNA INTERFERASE TOXIN YAFQ"/>
    <property type="match status" value="1"/>
</dbReference>
<dbReference type="InterPro" id="IPR007712">
    <property type="entry name" value="RelE/ParE_toxin"/>
</dbReference>
<dbReference type="PIRSF" id="PIRSF006156">
    <property type="entry name" value="YafQ"/>
    <property type="match status" value="1"/>
</dbReference>
<reference evidence="3 4" key="1">
    <citation type="submission" date="2016-10" db="EMBL/GenBank/DDBJ databases">
        <authorList>
            <person name="de Groot N.N."/>
        </authorList>
    </citation>
    <scope>NUCLEOTIDE SEQUENCE [LARGE SCALE GENOMIC DNA]</scope>
    <source>
        <strain evidence="3 4">DSM 378</strain>
    </source>
</reference>
<dbReference type="InterPro" id="IPR004386">
    <property type="entry name" value="Toxin_YafQ-like"/>
</dbReference>
<dbReference type="GO" id="GO:0006415">
    <property type="term" value="P:translational termination"/>
    <property type="evidence" value="ECO:0007669"/>
    <property type="project" value="TreeGrafter"/>
</dbReference>
<dbReference type="GO" id="GO:0006402">
    <property type="term" value="P:mRNA catabolic process"/>
    <property type="evidence" value="ECO:0007669"/>
    <property type="project" value="TreeGrafter"/>
</dbReference>
<accession>A0A1H9QN31</accession>
<keyword evidence="1" id="KW-1277">Toxin-antitoxin system</keyword>
<protein>
    <submittedName>
        <fullName evidence="3">mRNA interferase YafQ</fullName>
    </submittedName>
</protein>
<evidence type="ECO:0000256" key="2">
    <source>
        <dbReference type="PIRSR" id="PIRSR006156-1"/>
    </source>
</evidence>
<dbReference type="Gene3D" id="3.30.2310.20">
    <property type="entry name" value="RelE-like"/>
    <property type="match status" value="1"/>
</dbReference>
<evidence type="ECO:0000313" key="4">
    <source>
        <dbReference type="Proteomes" id="UP000199267"/>
    </source>
</evidence>
<dbReference type="EMBL" id="FOFJ01000068">
    <property type="protein sequence ID" value="SER61848.1"/>
    <property type="molecule type" value="Genomic_DNA"/>
</dbReference>
<dbReference type="InterPro" id="IPR035093">
    <property type="entry name" value="RelE/ParE_toxin_dom_sf"/>
</dbReference>
<dbReference type="GO" id="GO:0004521">
    <property type="term" value="F:RNA endonuclease activity"/>
    <property type="evidence" value="ECO:0007669"/>
    <property type="project" value="TreeGrafter"/>
</dbReference>
<proteinExistence type="predicted"/>
<dbReference type="Proteomes" id="UP000199267">
    <property type="component" value="Unassembled WGS sequence"/>
</dbReference>
<evidence type="ECO:0000313" key="3">
    <source>
        <dbReference type="EMBL" id="SER61848.1"/>
    </source>
</evidence>
<sequence>MRTIKQTSQFKRDLKREAKGQYRATLEQDLMPVIEALAKDVPLDIRHRDHALSGNWKDHHDCHIKPDLVLLYRKPDDETLELIRLGSHSELGL</sequence>
<dbReference type="SUPFAM" id="SSF143011">
    <property type="entry name" value="RelE-like"/>
    <property type="match status" value="1"/>
</dbReference>
<gene>
    <name evidence="3" type="ORF">SAMN04244573_03979</name>
</gene>
<dbReference type="PANTHER" id="PTHR40588">
    <property type="entry name" value="MRNA INTERFERASE TOXIN YAFQ"/>
    <property type="match status" value="1"/>
</dbReference>
<feature type="active site" description="Proton donor" evidence="2">
    <location>
        <position position="88"/>
    </location>
</feature>
<dbReference type="NCBIfam" id="TIGR02385">
    <property type="entry name" value="RelE_StbE"/>
    <property type="match status" value="1"/>
</dbReference>
<evidence type="ECO:0000256" key="1">
    <source>
        <dbReference type="ARBA" id="ARBA00022649"/>
    </source>
</evidence>
<name>A0A1H9QN31_9GAMM</name>
<organism evidence="3 4">
    <name type="scientific">Azotobacter beijerinckii</name>
    <dbReference type="NCBI Taxonomy" id="170623"/>
    <lineage>
        <taxon>Bacteria</taxon>
        <taxon>Pseudomonadati</taxon>
        <taxon>Pseudomonadota</taxon>
        <taxon>Gammaproteobacteria</taxon>
        <taxon>Pseudomonadales</taxon>
        <taxon>Pseudomonadaceae</taxon>
        <taxon>Azotobacter</taxon>
    </lineage>
</organism>